<gene>
    <name evidence="2" type="ORF">E6W39_24480</name>
</gene>
<dbReference type="EMBL" id="VIGB01000003">
    <property type="protein sequence ID" value="TQF04804.1"/>
    <property type="molecule type" value="Genomic_DNA"/>
</dbReference>
<keyword evidence="1" id="KW-0812">Transmembrane</keyword>
<comment type="caution">
    <text evidence="2">The sequence shown here is derived from an EMBL/GenBank/DDBJ whole genome shotgun (WGS) entry which is preliminary data.</text>
</comment>
<dbReference type="Proteomes" id="UP000319103">
    <property type="component" value="Unassembled WGS sequence"/>
</dbReference>
<name>A0A540W8V5_9ACTN</name>
<sequence>MANKKRTNGLWRYWGLIAFVVAMTGWFTADFGPLGITALSALSFLWFLFQAPVPCGALNRGDVATCRNNGNGVLRGCHIRQHQWQRLKGLVLRRRWREISADLFPNATTSLASLGAIVALLSSTIGVVKSLTGNG</sequence>
<keyword evidence="3" id="KW-1185">Reference proteome</keyword>
<protein>
    <submittedName>
        <fullName evidence="2">Uncharacterized protein</fullName>
    </submittedName>
</protein>
<keyword evidence="1" id="KW-0472">Membrane</keyword>
<dbReference type="AlphaFoldDB" id="A0A540W8V5"/>
<keyword evidence="1" id="KW-1133">Transmembrane helix</keyword>
<feature type="transmembrane region" description="Helical" evidence="1">
    <location>
        <begin position="35"/>
        <end position="53"/>
    </location>
</feature>
<evidence type="ECO:0000256" key="1">
    <source>
        <dbReference type="SAM" id="Phobius"/>
    </source>
</evidence>
<dbReference type="OrthoDB" id="3634279at2"/>
<evidence type="ECO:0000313" key="3">
    <source>
        <dbReference type="Proteomes" id="UP000319103"/>
    </source>
</evidence>
<feature type="transmembrane region" description="Helical" evidence="1">
    <location>
        <begin position="103"/>
        <end position="128"/>
    </location>
</feature>
<feature type="transmembrane region" description="Helical" evidence="1">
    <location>
        <begin position="12"/>
        <end position="29"/>
    </location>
</feature>
<proteinExistence type="predicted"/>
<organism evidence="2 3">
    <name type="scientific">Kitasatospora acidiphila</name>
    <dbReference type="NCBI Taxonomy" id="2567942"/>
    <lineage>
        <taxon>Bacteria</taxon>
        <taxon>Bacillati</taxon>
        <taxon>Actinomycetota</taxon>
        <taxon>Actinomycetes</taxon>
        <taxon>Kitasatosporales</taxon>
        <taxon>Streptomycetaceae</taxon>
        <taxon>Kitasatospora</taxon>
    </lineage>
</organism>
<accession>A0A540W8V5</accession>
<reference evidence="2 3" key="1">
    <citation type="submission" date="2019-06" db="EMBL/GenBank/DDBJ databases">
        <title>Description of Kitasatospora acidophila sp. nov. isolated from pine grove soil, and reclassification of Streptomyces novaecaesareae to Kitasatospora novaeceasareae comb. nov.</title>
        <authorList>
            <person name="Kim M.J."/>
        </authorList>
    </citation>
    <scope>NUCLEOTIDE SEQUENCE [LARGE SCALE GENOMIC DNA]</scope>
    <source>
        <strain evidence="2 3">MMS16-CNU292</strain>
    </source>
</reference>
<evidence type="ECO:0000313" key="2">
    <source>
        <dbReference type="EMBL" id="TQF04804.1"/>
    </source>
</evidence>